<gene>
    <name evidence="2" type="ORF">MJA45_08025</name>
</gene>
<protein>
    <submittedName>
        <fullName evidence="2">Uncharacterized protein</fullName>
    </submittedName>
</protein>
<keyword evidence="1" id="KW-0472">Membrane</keyword>
<keyword evidence="1" id="KW-0812">Transmembrane</keyword>
<dbReference type="AlphaFoldDB" id="A0AA96LHB1"/>
<sequence>MQRWWWKVRFTVRGVMLPLICIQFVRTLIFPNPFDVFLLFVFFLLYLGFLFSLY</sequence>
<organism evidence="2 3">
    <name type="scientific">Paenibacillus aurantius</name>
    <dbReference type="NCBI Taxonomy" id="2918900"/>
    <lineage>
        <taxon>Bacteria</taxon>
        <taxon>Bacillati</taxon>
        <taxon>Bacillota</taxon>
        <taxon>Bacilli</taxon>
        <taxon>Bacillales</taxon>
        <taxon>Paenibacillaceae</taxon>
        <taxon>Paenibacillus</taxon>
    </lineage>
</organism>
<evidence type="ECO:0000313" key="2">
    <source>
        <dbReference type="EMBL" id="WNQ12963.1"/>
    </source>
</evidence>
<feature type="transmembrane region" description="Helical" evidence="1">
    <location>
        <begin position="36"/>
        <end position="53"/>
    </location>
</feature>
<reference evidence="2 3" key="1">
    <citation type="submission" date="2022-02" db="EMBL/GenBank/DDBJ databases">
        <title>Paenibacillus sp. MBLB1776 Whole Genome Shotgun Sequencing.</title>
        <authorList>
            <person name="Hwang C.Y."/>
            <person name="Cho E.-S."/>
            <person name="Seo M.-J."/>
        </authorList>
    </citation>
    <scope>NUCLEOTIDE SEQUENCE [LARGE SCALE GENOMIC DNA]</scope>
    <source>
        <strain evidence="2 3">MBLB1776</strain>
    </source>
</reference>
<dbReference type="EMBL" id="CP130318">
    <property type="protein sequence ID" value="WNQ12963.1"/>
    <property type="molecule type" value="Genomic_DNA"/>
</dbReference>
<dbReference type="KEGG" id="paun:MJA45_08025"/>
<proteinExistence type="predicted"/>
<keyword evidence="3" id="KW-1185">Reference proteome</keyword>
<dbReference type="Proteomes" id="UP001305702">
    <property type="component" value="Chromosome"/>
</dbReference>
<dbReference type="RefSeq" id="WP_315606743.1">
    <property type="nucleotide sequence ID" value="NZ_CP130318.1"/>
</dbReference>
<keyword evidence="1" id="KW-1133">Transmembrane helix</keyword>
<name>A0AA96LHB1_9BACL</name>
<feature type="transmembrane region" description="Helical" evidence="1">
    <location>
        <begin position="12"/>
        <end position="30"/>
    </location>
</feature>
<accession>A0AA96LHB1</accession>
<evidence type="ECO:0000256" key="1">
    <source>
        <dbReference type="SAM" id="Phobius"/>
    </source>
</evidence>
<evidence type="ECO:0000313" key="3">
    <source>
        <dbReference type="Proteomes" id="UP001305702"/>
    </source>
</evidence>